<name>A0A0C3FA55_PILCF</name>
<accession>A0A0C3FA55</accession>
<dbReference type="SUPFAM" id="SSF56112">
    <property type="entry name" value="Protein kinase-like (PK-like)"/>
    <property type="match status" value="1"/>
</dbReference>
<dbReference type="InterPro" id="IPR011009">
    <property type="entry name" value="Kinase-like_dom_sf"/>
</dbReference>
<dbReference type="OrthoDB" id="1932208at2759"/>
<evidence type="ECO:0000313" key="1">
    <source>
        <dbReference type="EMBL" id="KIM76586.1"/>
    </source>
</evidence>
<keyword evidence="2" id="KW-1185">Reference proteome</keyword>
<dbReference type="HOGENOM" id="CLU_019279_2_4_1"/>
<dbReference type="STRING" id="765440.A0A0C3FA55"/>
<dbReference type="Gene3D" id="1.10.510.10">
    <property type="entry name" value="Transferase(Phosphotransferase) domain 1"/>
    <property type="match status" value="1"/>
</dbReference>
<organism evidence="1 2">
    <name type="scientific">Piloderma croceum (strain F 1598)</name>
    <dbReference type="NCBI Taxonomy" id="765440"/>
    <lineage>
        <taxon>Eukaryota</taxon>
        <taxon>Fungi</taxon>
        <taxon>Dikarya</taxon>
        <taxon>Basidiomycota</taxon>
        <taxon>Agaricomycotina</taxon>
        <taxon>Agaricomycetes</taxon>
        <taxon>Agaricomycetidae</taxon>
        <taxon>Atheliales</taxon>
        <taxon>Atheliaceae</taxon>
        <taxon>Piloderma</taxon>
    </lineage>
</organism>
<dbReference type="InParanoid" id="A0A0C3FA55"/>
<reference evidence="2" key="2">
    <citation type="submission" date="2015-01" db="EMBL/GenBank/DDBJ databases">
        <title>Evolutionary Origins and Diversification of the Mycorrhizal Mutualists.</title>
        <authorList>
            <consortium name="DOE Joint Genome Institute"/>
            <consortium name="Mycorrhizal Genomics Consortium"/>
            <person name="Kohler A."/>
            <person name="Kuo A."/>
            <person name="Nagy L.G."/>
            <person name="Floudas D."/>
            <person name="Copeland A."/>
            <person name="Barry K.W."/>
            <person name="Cichocki N."/>
            <person name="Veneault-Fourrey C."/>
            <person name="LaButti K."/>
            <person name="Lindquist E.A."/>
            <person name="Lipzen A."/>
            <person name="Lundell T."/>
            <person name="Morin E."/>
            <person name="Murat C."/>
            <person name="Riley R."/>
            <person name="Ohm R."/>
            <person name="Sun H."/>
            <person name="Tunlid A."/>
            <person name="Henrissat B."/>
            <person name="Grigoriev I.V."/>
            <person name="Hibbett D.S."/>
            <person name="Martin F."/>
        </authorList>
    </citation>
    <scope>NUCLEOTIDE SEQUENCE [LARGE SCALE GENOMIC DNA]</scope>
    <source>
        <strain evidence="2">F 1598</strain>
    </source>
</reference>
<dbReference type="InterPro" id="IPR050235">
    <property type="entry name" value="CK1_Ser-Thr_kinase"/>
</dbReference>
<dbReference type="PANTHER" id="PTHR11909">
    <property type="entry name" value="CASEIN KINASE-RELATED"/>
    <property type="match status" value="1"/>
</dbReference>
<protein>
    <recommendedName>
        <fullName evidence="3">Non-specific serine/threonine protein kinase</fullName>
    </recommendedName>
</protein>
<proteinExistence type="predicted"/>
<reference evidence="1 2" key="1">
    <citation type="submission" date="2014-04" db="EMBL/GenBank/DDBJ databases">
        <authorList>
            <consortium name="DOE Joint Genome Institute"/>
            <person name="Kuo A."/>
            <person name="Tarkka M."/>
            <person name="Buscot F."/>
            <person name="Kohler A."/>
            <person name="Nagy L.G."/>
            <person name="Floudas D."/>
            <person name="Copeland A."/>
            <person name="Barry K.W."/>
            <person name="Cichocki N."/>
            <person name="Veneault-Fourrey C."/>
            <person name="LaButti K."/>
            <person name="Lindquist E.A."/>
            <person name="Lipzen A."/>
            <person name="Lundell T."/>
            <person name="Morin E."/>
            <person name="Murat C."/>
            <person name="Sun H."/>
            <person name="Tunlid A."/>
            <person name="Henrissat B."/>
            <person name="Grigoriev I.V."/>
            <person name="Hibbett D.S."/>
            <person name="Martin F."/>
            <person name="Nordberg H.P."/>
            <person name="Cantor M.N."/>
            <person name="Hua S.X."/>
        </authorList>
    </citation>
    <scope>NUCLEOTIDE SEQUENCE [LARGE SCALE GENOMIC DNA]</scope>
    <source>
        <strain evidence="1 2">F 1598</strain>
    </source>
</reference>
<gene>
    <name evidence="1" type="ORF">PILCRDRAFT_797040</name>
</gene>
<dbReference type="AlphaFoldDB" id="A0A0C3FA55"/>
<evidence type="ECO:0008006" key="3">
    <source>
        <dbReference type="Google" id="ProtNLM"/>
    </source>
</evidence>
<dbReference type="Proteomes" id="UP000054166">
    <property type="component" value="Unassembled WGS sequence"/>
</dbReference>
<evidence type="ECO:0000313" key="2">
    <source>
        <dbReference type="Proteomes" id="UP000054166"/>
    </source>
</evidence>
<dbReference type="EMBL" id="KN833033">
    <property type="protein sequence ID" value="KIM76586.1"/>
    <property type="molecule type" value="Genomic_DNA"/>
</dbReference>
<sequence length="127" mass="14281">MWTMEDPQTGHKFRGNFNFGSMNALHGNRQSRRDNLESLAYILIYLVVGPLPWEAVIPCTNNEAANGELLLLLITLKEEATPDGLCSGLSSVFADFLRYACGLRYAETPDYSKFQKEFEAIAKVTEE</sequence>